<accession>F4SY74</accession>
<feature type="domain" description="Transposase IS110-like N-terminal" evidence="1">
    <location>
        <begin position="9"/>
        <end position="102"/>
    </location>
</feature>
<dbReference type="EMBL" id="GL883905">
    <property type="protein sequence ID" value="EGI16321.1"/>
    <property type="molecule type" value="Genomic_DNA"/>
</dbReference>
<organism evidence="2 3">
    <name type="scientific">Escherichia coli M605</name>
    <dbReference type="NCBI Taxonomy" id="656417"/>
    <lineage>
        <taxon>Bacteria</taxon>
        <taxon>Pseudomonadati</taxon>
        <taxon>Pseudomonadota</taxon>
        <taxon>Gammaproteobacteria</taxon>
        <taxon>Enterobacterales</taxon>
        <taxon>Enterobacteriaceae</taxon>
        <taxon>Escherichia</taxon>
    </lineage>
</organism>
<dbReference type="InterPro" id="IPR047650">
    <property type="entry name" value="Transpos_IS110"/>
</dbReference>
<dbReference type="InterPro" id="IPR002525">
    <property type="entry name" value="Transp_IS110-like_N"/>
</dbReference>
<reference evidence="2 3" key="1">
    <citation type="submission" date="2010-01" db="EMBL/GenBank/DDBJ databases">
        <title>The Genome Sequence of Escherichia coli M605.</title>
        <authorList>
            <consortium name="The Broad Institute Genome Sequencing Platform"/>
            <consortium name="The Broad Institute Genome Sequencing Center for Infectious Disease"/>
            <person name="Feldgarden M."/>
            <person name="Gordon D.M."/>
            <person name="Johnson J.R."/>
            <person name="Johnston B.D."/>
            <person name="Young S."/>
            <person name="Zeng Q."/>
            <person name="Koehrsen M."/>
            <person name="Alvarado L."/>
            <person name="Berlin A.M."/>
            <person name="Borenstein D."/>
            <person name="Chapman S.B."/>
            <person name="Chen Z."/>
            <person name="Engels R."/>
            <person name="Freedman E."/>
            <person name="Gellesch M."/>
            <person name="Goldberg J."/>
            <person name="Griggs A."/>
            <person name="Gujja S."/>
            <person name="Heilman E.R."/>
            <person name="Heiman D.I."/>
            <person name="Hepburn T.A."/>
            <person name="Howarth C."/>
            <person name="Jen D."/>
            <person name="Larson L."/>
            <person name="Lewis B."/>
            <person name="Mehta T."/>
            <person name="Park D."/>
            <person name="Pearson M."/>
            <person name="Richards J."/>
            <person name="Roberts A."/>
            <person name="Saif S."/>
            <person name="Shea T.D."/>
            <person name="Shenoy N."/>
            <person name="Sisk P."/>
            <person name="Stolte C."/>
            <person name="Sykes S.N."/>
            <person name="Walk T."/>
            <person name="White J."/>
            <person name="Yandava C."/>
            <person name="Haas B."/>
            <person name="Henn M.R."/>
            <person name="Nusbaum C."/>
            <person name="Birren B."/>
        </authorList>
    </citation>
    <scope>NUCLEOTIDE SEQUENCE [LARGE SCALE GENOMIC DNA]</scope>
    <source>
        <strain evidence="2 3">M605</strain>
    </source>
</reference>
<evidence type="ECO:0000313" key="3">
    <source>
        <dbReference type="Proteomes" id="UP000004710"/>
    </source>
</evidence>
<dbReference type="Proteomes" id="UP000004710">
    <property type="component" value="Unassembled WGS sequence"/>
</dbReference>
<sequence length="127" mass="13533">MSLPNPLCVGIDVSKATLDIAAISKLAPFTTGNDANGLDAIIITDPRKHSVTLILMETTGGLEAAVACSLQAESFEIAVVNPGQTRDFAKAMGYLAKTDRIECQSARTDARSRGQEQPRWLPVCVIC</sequence>
<proteinExistence type="predicted"/>
<dbReference type="Pfam" id="PF01548">
    <property type="entry name" value="DEDD_Tnp_IS110"/>
    <property type="match status" value="1"/>
</dbReference>
<dbReference type="GO" id="GO:0003677">
    <property type="term" value="F:DNA binding"/>
    <property type="evidence" value="ECO:0007669"/>
    <property type="project" value="InterPro"/>
</dbReference>
<name>F4SY74_ECOLX</name>
<dbReference type="HOGENOM" id="CLU_036902_6_4_6"/>
<evidence type="ECO:0000313" key="2">
    <source>
        <dbReference type="EMBL" id="EGI16321.1"/>
    </source>
</evidence>
<dbReference type="AlphaFoldDB" id="F4SY74"/>
<gene>
    <name evidence="2" type="ORF">ECIG_04714</name>
</gene>
<dbReference type="GO" id="GO:0004803">
    <property type="term" value="F:transposase activity"/>
    <property type="evidence" value="ECO:0007669"/>
    <property type="project" value="InterPro"/>
</dbReference>
<protein>
    <submittedName>
        <fullName evidence="2">Transposase</fullName>
    </submittedName>
</protein>
<dbReference type="PANTHER" id="PTHR33055">
    <property type="entry name" value="TRANSPOSASE FOR INSERTION SEQUENCE ELEMENT IS1111A"/>
    <property type="match status" value="1"/>
</dbReference>
<dbReference type="GO" id="GO:0006313">
    <property type="term" value="P:DNA transposition"/>
    <property type="evidence" value="ECO:0007669"/>
    <property type="project" value="InterPro"/>
</dbReference>
<dbReference type="PANTHER" id="PTHR33055:SF13">
    <property type="entry name" value="TRANSPOSASE"/>
    <property type="match status" value="1"/>
</dbReference>
<evidence type="ECO:0000259" key="1">
    <source>
        <dbReference type="Pfam" id="PF01548"/>
    </source>
</evidence>